<feature type="signal peptide" evidence="4">
    <location>
        <begin position="1"/>
        <end position="18"/>
    </location>
</feature>
<accession>A0AAW9QKM6</accession>
<dbReference type="Proteomes" id="UP001336250">
    <property type="component" value="Unassembled WGS sequence"/>
</dbReference>
<sequence length="311" mass="32790">MKSAGLLLICACAIPAAAQVPAAPPAADPRLREVVYDPRAIVTVPVKRGVVTLVMLAADEVITDVAAGLGGDCAKPESAWCVAAQPGGRNLFVKPKSTASAANNLAVVTDRRTHALRFVVLPDGDPRQPVYRLIVKAPVTKAVTPPPSAAADAELLRALTTLPSAHEAPNVQQLIAERLQARAQVLNTNYSIAEGEHSEDIVPTLVFDDGRFTYLRFPGNREVPAVFHVLGDGSETLVNARMEDDLLVVDRVSRRLMLRAGSAVVGLWNEAFDLDGVPPAGGTTVPGVQRTMRQPAVTAGSRNGEASGARP</sequence>
<dbReference type="AlphaFoldDB" id="A0AAW9QKM6"/>
<protein>
    <submittedName>
        <fullName evidence="5">TrbG/VirB9 family P-type conjugative transfer protein</fullName>
    </submittedName>
</protein>
<dbReference type="Gene3D" id="2.60.40.2500">
    <property type="match status" value="1"/>
</dbReference>
<organism evidence="5 6">
    <name type="scientific">Aquincola agrisoli</name>
    <dbReference type="NCBI Taxonomy" id="3119538"/>
    <lineage>
        <taxon>Bacteria</taxon>
        <taxon>Pseudomonadati</taxon>
        <taxon>Pseudomonadota</taxon>
        <taxon>Betaproteobacteria</taxon>
        <taxon>Burkholderiales</taxon>
        <taxon>Sphaerotilaceae</taxon>
        <taxon>Aquincola</taxon>
    </lineage>
</organism>
<dbReference type="RefSeq" id="WP_332292555.1">
    <property type="nucleotide sequence ID" value="NZ_JAZIBG010000051.1"/>
</dbReference>
<evidence type="ECO:0000256" key="2">
    <source>
        <dbReference type="ARBA" id="ARBA00022729"/>
    </source>
</evidence>
<keyword evidence="2 4" id="KW-0732">Signal</keyword>
<dbReference type="CDD" id="cd06911">
    <property type="entry name" value="VirB9_CagX_TrbG"/>
    <property type="match status" value="1"/>
</dbReference>
<comment type="similarity">
    <text evidence="1">Belongs to the TrbG/VirB9 family.</text>
</comment>
<dbReference type="InterPro" id="IPR010258">
    <property type="entry name" value="Conjugal_tfr_TrbG/VirB9/CagX"/>
</dbReference>
<gene>
    <name evidence="5" type="ORF">V4F39_23640</name>
</gene>
<feature type="region of interest" description="Disordered" evidence="3">
    <location>
        <begin position="280"/>
        <end position="311"/>
    </location>
</feature>
<evidence type="ECO:0000256" key="3">
    <source>
        <dbReference type="SAM" id="MobiDB-lite"/>
    </source>
</evidence>
<evidence type="ECO:0000256" key="1">
    <source>
        <dbReference type="ARBA" id="ARBA00006135"/>
    </source>
</evidence>
<dbReference type="InterPro" id="IPR033645">
    <property type="entry name" value="VirB9/CagX/TrbG_C"/>
</dbReference>
<comment type="caution">
    <text evidence="5">The sequence shown here is derived from an EMBL/GenBank/DDBJ whole genome shotgun (WGS) entry which is preliminary data.</text>
</comment>
<dbReference type="Pfam" id="PF03524">
    <property type="entry name" value="CagX"/>
    <property type="match status" value="1"/>
</dbReference>
<proteinExistence type="inferred from homology"/>
<evidence type="ECO:0000313" key="5">
    <source>
        <dbReference type="EMBL" id="MEF7616928.1"/>
    </source>
</evidence>
<evidence type="ECO:0000256" key="4">
    <source>
        <dbReference type="SAM" id="SignalP"/>
    </source>
</evidence>
<name>A0AAW9QKM6_9BURK</name>
<dbReference type="EMBL" id="JAZIBG010000051">
    <property type="protein sequence ID" value="MEF7616928.1"/>
    <property type="molecule type" value="Genomic_DNA"/>
</dbReference>
<reference evidence="5 6" key="1">
    <citation type="submission" date="2024-02" db="EMBL/GenBank/DDBJ databases">
        <title>Genome sequence of Aquincola sp. MAHUQ-54.</title>
        <authorList>
            <person name="Huq M.A."/>
        </authorList>
    </citation>
    <scope>NUCLEOTIDE SEQUENCE [LARGE SCALE GENOMIC DNA]</scope>
    <source>
        <strain evidence="5 6">MAHUQ-54</strain>
    </source>
</reference>
<dbReference type="InterPro" id="IPR038161">
    <property type="entry name" value="VirB9/CagX/TrbG_C_sf"/>
</dbReference>
<feature type="chain" id="PRO_5043835826" evidence="4">
    <location>
        <begin position="19"/>
        <end position="311"/>
    </location>
</feature>
<keyword evidence="6" id="KW-1185">Reference proteome</keyword>
<evidence type="ECO:0000313" key="6">
    <source>
        <dbReference type="Proteomes" id="UP001336250"/>
    </source>
</evidence>